<dbReference type="Pfam" id="PF10543">
    <property type="entry name" value="ORF6N"/>
    <property type="match status" value="1"/>
</dbReference>
<name>A0ABY7W5N3_9BACI</name>
<reference evidence="2 3" key="1">
    <citation type="submission" date="2023-02" db="EMBL/GenBank/DDBJ databases">
        <authorList>
            <person name="Liu G."/>
        </authorList>
    </citation>
    <scope>NUCLEOTIDE SEQUENCE [LARGE SCALE GENOMIC DNA]</scope>
    <source>
        <strain evidence="2 3">DSM 23008</strain>
    </source>
</reference>
<keyword evidence="3" id="KW-1185">Reference proteome</keyword>
<organism evidence="2 3">
    <name type="scientific">Shouchella hunanensis</name>
    <dbReference type="NCBI Taxonomy" id="766894"/>
    <lineage>
        <taxon>Bacteria</taxon>
        <taxon>Bacillati</taxon>
        <taxon>Bacillota</taxon>
        <taxon>Bacilli</taxon>
        <taxon>Bacillales</taxon>
        <taxon>Bacillaceae</taxon>
        <taxon>Shouchella</taxon>
    </lineage>
</organism>
<gene>
    <name evidence="2" type="ORF">PQ477_15670</name>
</gene>
<sequence length="259" mass="30011">MNGLTVIEREGQRVLMTIHLAENLGSDVKIINRNFQRNASRYKVGKHYFALTGEELREFKGSRQFDASLKYTSVLHLWTEKGAWLHAKSLNTDEAWDAYEALVDDYYRVKQESLATNQLSTELQMFKQLWDGMAKKELEDARRDEELKGLKTTVTVIQDTFLHNEDDWRGSINRMLNDAVKRTDGDYQQVRRMSYSKLEARARCDLGIRLDNLKKRLKQSGATATRINKASKLEVIESNDRLREIYTTIVKELSIGSLV</sequence>
<evidence type="ECO:0000313" key="2">
    <source>
        <dbReference type="EMBL" id="WDF02924.1"/>
    </source>
</evidence>
<dbReference type="RefSeq" id="WP_274272432.1">
    <property type="nucleotide sequence ID" value="NZ_CP117834.1"/>
</dbReference>
<accession>A0ABY7W5N3</accession>
<dbReference type="InterPro" id="IPR018873">
    <property type="entry name" value="KilA-N_DNA-bd_domain"/>
</dbReference>
<protein>
    <submittedName>
        <fullName evidence="2">ORF6N domain-containing protein</fullName>
    </submittedName>
</protein>
<feature type="domain" description="KilA-N DNA-binding" evidence="1">
    <location>
        <begin position="6"/>
        <end position="89"/>
    </location>
</feature>
<dbReference type="Proteomes" id="UP001215143">
    <property type="component" value="Chromosome"/>
</dbReference>
<evidence type="ECO:0000259" key="1">
    <source>
        <dbReference type="Pfam" id="PF10543"/>
    </source>
</evidence>
<dbReference type="EMBL" id="CP117834">
    <property type="protein sequence ID" value="WDF02924.1"/>
    <property type="molecule type" value="Genomic_DNA"/>
</dbReference>
<proteinExistence type="predicted"/>
<evidence type="ECO:0000313" key="3">
    <source>
        <dbReference type="Proteomes" id="UP001215143"/>
    </source>
</evidence>